<reference evidence="2 3" key="1">
    <citation type="submission" date="2016-01" db="EMBL/GenBank/DDBJ databases">
        <title>Genome sequencing of Roseivirga echinicomitans KMM 6058.</title>
        <authorList>
            <person name="Selvaratnam C."/>
            <person name="Thevarajoo S."/>
            <person name="Goh K.M."/>
            <person name="Ee R."/>
            <person name="Chan K.-G."/>
            <person name="Chong C.S."/>
        </authorList>
    </citation>
    <scope>NUCLEOTIDE SEQUENCE [LARGE SCALE GENOMIC DNA]</scope>
    <source>
        <strain evidence="2 3">KMM 6058</strain>
    </source>
</reference>
<dbReference type="SUPFAM" id="SSF52833">
    <property type="entry name" value="Thioredoxin-like"/>
    <property type="match status" value="1"/>
</dbReference>
<evidence type="ECO:0000313" key="3">
    <source>
        <dbReference type="Proteomes" id="UP000075615"/>
    </source>
</evidence>
<dbReference type="EMBL" id="LRDB01000003">
    <property type="protein sequence ID" value="KYG82491.1"/>
    <property type="molecule type" value="Genomic_DNA"/>
</dbReference>
<evidence type="ECO:0008006" key="4">
    <source>
        <dbReference type="Google" id="ProtNLM"/>
    </source>
</evidence>
<sequence>MRLIFIVCTLFLALGAQGQTEEVQYFSPSSIDTILAEKPDEVYAFSFWASWCAPCIKEMKLLQKFEQECNCQLNLYFVNVEEADRREKALKRADKSEILEQLYFVEHPNSTFYSEIEKQWTGTLPALLLIHPKTERRQFFNRLVSRKKLAGFIDLIKNP</sequence>
<protein>
    <recommendedName>
        <fullName evidence="4">Thioredoxin domain-containing protein</fullName>
    </recommendedName>
</protein>
<accession>A0A150XUS0</accession>
<comment type="caution">
    <text evidence="2">The sequence shown here is derived from an EMBL/GenBank/DDBJ whole genome shotgun (WGS) entry which is preliminary data.</text>
</comment>
<dbReference type="InterPro" id="IPR036249">
    <property type="entry name" value="Thioredoxin-like_sf"/>
</dbReference>
<dbReference type="Proteomes" id="UP000075615">
    <property type="component" value="Unassembled WGS sequence"/>
</dbReference>
<keyword evidence="3" id="KW-1185">Reference proteome</keyword>
<dbReference type="STRING" id="296218.AWN68_14650"/>
<dbReference type="Gene3D" id="3.40.30.10">
    <property type="entry name" value="Glutaredoxin"/>
    <property type="match status" value="1"/>
</dbReference>
<dbReference type="OrthoDB" id="6399635at2"/>
<dbReference type="RefSeq" id="WP_068412511.1">
    <property type="nucleotide sequence ID" value="NZ_LRDB01000003.1"/>
</dbReference>
<evidence type="ECO:0000256" key="1">
    <source>
        <dbReference type="SAM" id="SignalP"/>
    </source>
</evidence>
<organism evidence="2 3">
    <name type="scientific">Roseivirga echinicomitans</name>
    <dbReference type="NCBI Taxonomy" id="296218"/>
    <lineage>
        <taxon>Bacteria</taxon>
        <taxon>Pseudomonadati</taxon>
        <taxon>Bacteroidota</taxon>
        <taxon>Cytophagia</taxon>
        <taxon>Cytophagales</taxon>
        <taxon>Roseivirgaceae</taxon>
        <taxon>Roseivirga</taxon>
    </lineage>
</organism>
<dbReference type="AlphaFoldDB" id="A0A150XUS0"/>
<keyword evidence="1" id="KW-0732">Signal</keyword>
<name>A0A150XUS0_9BACT</name>
<evidence type="ECO:0000313" key="2">
    <source>
        <dbReference type="EMBL" id="KYG82491.1"/>
    </source>
</evidence>
<feature type="signal peptide" evidence="1">
    <location>
        <begin position="1"/>
        <end position="18"/>
    </location>
</feature>
<feature type="chain" id="PRO_5007575211" description="Thioredoxin domain-containing protein" evidence="1">
    <location>
        <begin position="19"/>
        <end position="159"/>
    </location>
</feature>
<proteinExistence type="predicted"/>
<gene>
    <name evidence="2" type="ORF">AWN68_14650</name>
</gene>